<proteinExistence type="predicted"/>
<keyword evidence="2" id="KW-1185">Reference proteome</keyword>
<comment type="caution">
    <text evidence="1">The sequence shown here is derived from an EMBL/GenBank/DDBJ whole genome shotgun (WGS) entry which is preliminary data.</text>
</comment>
<organism evidence="1 2">
    <name type="scientific">Colletotrichum melonis</name>
    <dbReference type="NCBI Taxonomy" id="1209925"/>
    <lineage>
        <taxon>Eukaryota</taxon>
        <taxon>Fungi</taxon>
        <taxon>Dikarya</taxon>
        <taxon>Ascomycota</taxon>
        <taxon>Pezizomycotina</taxon>
        <taxon>Sordariomycetes</taxon>
        <taxon>Hypocreomycetidae</taxon>
        <taxon>Glomerellales</taxon>
        <taxon>Glomerellaceae</taxon>
        <taxon>Colletotrichum</taxon>
        <taxon>Colletotrichum acutatum species complex</taxon>
    </lineage>
</organism>
<evidence type="ECO:0000313" key="1">
    <source>
        <dbReference type="EMBL" id="KAK1451632.1"/>
    </source>
</evidence>
<accession>A0AAI9U4M7</accession>
<evidence type="ECO:0000313" key="2">
    <source>
        <dbReference type="Proteomes" id="UP001239795"/>
    </source>
</evidence>
<dbReference type="Proteomes" id="UP001239795">
    <property type="component" value="Unassembled WGS sequence"/>
</dbReference>
<protein>
    <submittedName>
        <fullName evidence="1">Uncharacterized protein</fullName>
    </submittedName>
</protein>
<sequence length="131" mass="14365">MQQIIPEPHPVNPSAIVFRLGPSIPCLSLDISQFAAIVDGLIRTCSDHEKVQHHTSRQSWPSEILVRICQGPAQLLISFKSFAPHFVRQATSQGEEVSEGSNQVEHLRSHVPHSLITSNKGTIAPSPSCRS</sequence>
<name>A0AAI9U4M7_9PEZI</name>
<gene>
    <name evidence="1" type="ORF">CMEL01_06206</name>
</gene>
<dbReference type="AlphaFoldDB" id="A0AAI9U4M7"/>
<reference evidence="1 2" key="1">
    <citation type="submission" date="2016-10" db="EMBL/GenBank/DDBJ databases">
        <title>The genome sequence of Colletotrichum fioriniae PJ7.</title>
        <authorList>
            <person name="Baroncelli R."/>
        </authorList>
    </citation>
    <scope>NUCLEOTIDE SEQUENCE [LARGE SCALE GENOMIC DNA]</scope>
    <source>
        <strain evidence="1">Col 31</strain>
    </source>
</reference>
<dbReference type="EMBL" id="MLGG01000046">
    <property type="protein sequence ID" value="KAK1451632.1"/>
    <property type="molecule type" value="Genomic_DNA"/>
</dbReference>